<gene>
    <name evidence="1" type="ORF">EVAR_16894_1</name>
</gene>
<organism evidence="1 2">
    <name type="scientific">Eumeta variegata</name>
    <name type="common">Bagworm moth</name>
    <name type="synonym">Eumeta japonica</name>
    <dbReference type="NCBI Taxonomy" id="151549"/>
    <lineage>
        <taxon>Eukaryota</taxon>
        <taxon>Metazoa</taxon>
        <taxon>Ecdysozoa</taxon>
        <taxon>Arthropoda</taxon>
        <taxon>Hexapoda</taxon>
        <taxon>Insecta</taxon>
        <taxon>Pterygota</taxon>
        <taxon>Neoptera</taxon>
        <taxon>Endopterygota</taxon>
        <taxon>Lepidoptera</taxon>
        <taxon>Glossata</taxon>
        <taxon>Ditrysia</taxon>
        <taxon>Tineoidea</taxon>
        <taxon>Psychidae</taxon>
        <taxon>Oiketicinae</taxon>
        <taxon>Eumeta</taxon>
    </lineage>
</organism>
<dbReference type="Proteomes" id="UP000299102">
    <property type="component" value="Unassembled WGS sequence"/>
</dbReference>
<evidence type="ECO:0000313" key="1">
    <source>
        <dbReference type="EMBL" id="GBP17952.1"/>
    </source>
</evidence>
<evidence type="ECO:0000313" key="2">
    <source>
        <dbReference type="Proteomes" id="UP000299102"/>
    </source>
</evidence>
<keyword evidence="2" id="KW-1185">Reference proteome</keyword>
<comment type="caution">
    <text evidence="1">The sequence shown here is derived from an EMBL/GenBank/DDBJ whole genome shotgun (WGS) entry which is preliminary data.</text>
</comment>
<proteinExistence type="predicted"/>
<reference evidence="1 2" key="1">
    <citation type="journal article" date="2019" name="Commun. Biol.">
        <title>The bagworm genome reveals a unique fibroin gene that provides high tensile strength.</title>
        <authorList>
            <person name="Kono N."/>
            <person name="Nakamura H."/>
            <person name="Ohtoshi R."/>
            <person name="Tomita M."/>
            <person name="Numata K."/>
            <person name="Arakawa K."/>
        </authorList>
    </citation>
    <scope>NUCLEOTIDE SEQUENCE [LARGE SCALE GENOMIC DNA]</scope>
</reference>
<dbReference type="AlphaFoldDB" id="A0A4C1TV93"/>
<accession>A0A4C1TV93</accession>
<protein>
    <submittedName>
        <fullName evidence="1">Uncharacterized protein</fullName>
    </submittedName>
</protein>
<sequence length="209" mass="23488">MFVQPIRKAVLFSIAENFGPVVTVHGHRRIRLIGRKRRGFRGRAANKVHLPLLCIFPCRSRPTLASYARTEDLLNLIYVLYFTKAYNDRTERNVSSNNSSPHSFSALLYEARAVSLPGVASEARRSVGRYKVYKSRRRADIFFGRRCAGGGREPAACCEIKPIISGYIVSNKLAPNTGVQLFTRCRCRGRAAVRGGPRRADSVCCDIFY</sequence>
<dbReference type="EMBL" id="BGZK01000092">
    <property type="protein sequence ID" value="GBP17952.1"/>
    <property type="molecule type" value="Genomic_DNA"/>
</dbReference>
<name>A0A4C1TV93_EUMVA</name>